<dbReference type="InterPro" id="IPR001304">
    <property type="entry name" value="C-type_lectin-like"/>
</dbReference>
<dbReference type="Proteomes" id="UP000823561">
    <property type="component" value="Chromosome 24"/>
</dbReference>
<feature type="domain" description="C-type lectin" evidence="1">
    <location>
        <begin position="101"/>
        <end position="157"/>
    </location>
</feature>
<dbReference type="Gene3D" id="3.10.100.10">
    <property type="entry name" value="Mannose-Binding Protein A, subunit A"/>
    <property type="match status" value="2"/>
</dbReference>
<dbReference type="EMBL" id="JADWDJ010000024">
    <property type="protein sequence ID" value="KAG5261240.1"/>
    <property type="molecule type" value="Genomic_DNA"/>
</dbReference>
<gene>
    <name evidence="2" type="ORF">AALO_G00301610</name>
</gene>
<evidence type="ECO:0000313" key="2">
    <source>
        <dbReference type="EMBL" id="KAG5261240.1"/>
    </source>
</evidence>
<dbReference type="InterPro" id="IPR016186">
    <property type="entry name" value="C-type_lectin-like/link_sf"/>
</dbReference>
<accession>A0AAV6FF10</accession>
<dbReference type="PROSITE" id="PS50041">
    <property type="entry name" value="C_TYPE_LECTIN_2"/>
    <property type="match status" value="2"/>
</dbReference>
<comment type="caution">
    <text evidence="2">The sequence shown here is derived from an EMBL/GenBank/DDBJ whole genome shotgun (WGS) entry which is preliminary data.</text>
</comment>
<protein>
    <recommendedName>
        <fullName evidence="1">C-type lectin domain-containing protein</fullName>
    </recommendedName>
</protein>
<evidence type="ECO:0000313" key="3">
    <source>
        <dbReference type="Proteomes" id="UP000823561"/>
    </source>
</evidence>
<dbReference type="SMART" id="SM00034">
    <property type="entry name" value="CLECT"/>
    <property type="match status" value="1"/>
</dbReference>
<dbReference type="InterPro" id="IPR016187">
    <property type="entry name" value="CTDL_fold"/>
</dbReference>
<sequence length="276" mass="31643">MGRLFTPFQRHINAPRVTILVHDATFFYIGKPALKGNYNKNLRKLEPEALRTLLALALQCDKPFQSVMATAVVTLLFLSGLFSSCHSQAGQYHYVSDQLNWTEAQNYCRTHYSDLIGFSNWSKGEPDNKLGVQSCGDFYDGAWSDTSYTIQYPFICYDEKESAAKYILISEPKSWNDAQEYCREHHTDLASSRNQEENRWLASSSDNRTVWIGLFRDTWKWSDQSKTRYSFVCQSATPHRQVVKGTIKTDSPLKMEDPAVQAAITEQIHQKLLASR</sequence>
<dbReference type="PANTHER" id="PTHR45784">
    <property type="entry name" value="C-TYPE LECTIN DOMAIN FAMILY 20 MEMBER A-RELATED"/>
    <property type="match status" value="1"/>
</dbReference>
<keyword evidence="3" id="KW-1185">Reference proteome</keyword>
<organism evidence="2 3">
    <name type="scientific">Alosa alosa</name>
    <name type="common">allis shad</name>
    <dbReference type="NCBI Taxonomy" id="278164"/>
    <lineage>
        <taxon>Eukaryota</taxon>
        <taxon>Metazoa</taxon>
        <taxon>Chordata</taxon>
        <taxon>Craniata</taxon>
        <taxon>Vertebrata</taxon>
        <taxon>Euteleostomi</taxon>
        <taxon>Actinopterygii</taxon>
        <taxon>Neopterygii</taxon>
        <taxon>Teleostei</taxon>
        <taxon>Clupei</taxon>
        <taxon>Clupeiformes</taxon>
        <taxon>Clupeoidei</taxon>
        <taxon>Clupeidae</taxon>
        <taxon>Alosa</taxon>
    </lineage>
</organism>
<dbReference type="AlphaFoldDB" id="A0AAV6FF10"/>
<dbReference type="PANTHER" id="PTHR45784:SF3">
    <property type="entry name" value="C-TYPE LECTIN DOMAIN FAMILY 4 MEMBER K-LIKE-RELATED"/>
    <property type="match status" value="1"/>
</dbReference>
<dbReference type="SUPFAM" id="SSF56436">
    <property type="entry name" value="C-type lectin-like"/>
    <property type="match status" value="2"/>
</dbReference>
<feature type="domain" description="C-type lectin" evidence="1">
    <location>
        <begin position="166"/>
        <end position="230"/>
    </location>
</feature>
<dbReference type="Pfam" id="PF00059">
    <property type="entry name" value="Lectin_C"/>
    <property type="match status" value="1"/>
</dbReference>
<reference evidence="2" key="1">
    <citation type="submission" date="2020-10" db="EMBL/GenBank/DDBJ databases">
        <title>Chromosome-scale genome assembly of the Allis shad, Alosa alosa.</title>
        <authorList>
            <person name="Margot Z."/>
            <person name="Christophe K."/>
            <person name="Cabau C."/>
            <person name="Louis A."/>
            <person name="Berthelot C."/>
            <person name="Parey E."/>
            <person name="Roest Crollius H."/>
            <person name="Montfort J."/>
            <person name="Robinson-Rechavi M."/>
            <person name="Bucao C."/>
            <person name="Bouchez O."/>
            <person name="Gislard M."/>
            <person name="Lluch J."/>
            <person name="Milhes M."/>
            <person name="Lampietro C."/>
            <person name="Lopez Roques C."/>
            <person name="Donnadieu C."/>
            <person name="Braasch I."/>
            <person name="Desvignes T."/>
            <person name="Postlethwait J."/>
            <person name="Bobe J."/>
            <person name="Guiguen Y."/>
        </authorList>
    </citation>
    <scope>NUCLEOTIDE SEQUENCE</scope>
    <source>
        <strain evidence="2">M-15738</strain>
        <tissue evidence="2">Blood</tissue>
    </source>
</reference>
<name>A0AAV6FF10_9TELE</name>
<proteinExistence type="predicted"/>
<evidence type="ECO:0000259" key="1">
    <source>
        <dbReference type="PROSITE" id="PS50041"/>
    </source>
</evidence>